<gene>
    <name evidence="2" type="ORF">O4220_11525</name>
</gene>
<dbReference type="RefSeq" id="WP_269604231.1">
    <property type="nucleotide sequence ID" value="NZ_JAPWIJ010000004.1"/>
</dbReference>
<feature type="domain" description="Amine oxidase" evidence="1">
    <location>
        <begin position="28"/>
        <end position="453"/>
    </location>
</feature>
<dbReference type="Gene3D" id="3.50.50.60">
    <property type="entry name" value="FAD/NAD(P)-binding domain"/>
    <property type="match status" value="1"/>
</dbReference>
<comment type="caution">
    <text evidence="2">The sequence shown here is derived from an EMBL/GenBank/DDBJ whole genome shotgun (WGS) entry which is preliminary data.</text>
</comment>
<name>A0ABT4MFF2_9NOCA</name>
<accession>A0ABT4MFF2</accession>
<evidence type="ECO:0000313" key="3">
    <source>
        <dbReference type="Proteomes" id="UP001081071"/>
    </source>
</evidence>
<dbReference type="PANTHER" id="PTHR10742:SF410">
    <property type="entry name" value="LYSINE-SPECIFIC HISTONE DEMETHYLASE 2"/>
    <property type="match status" value="1"/>
</dbReference>
<dbReference type="Proteomes" id="UP001081071">
    <property type="component" value="Unassembled WGS sequence"/>
</dbReference>
<reference evidence="2" key="1">
    <citation type="submission" date="2022-12" db="EMBL/GenBank/DDBJ databases">
        <authorList>
            <person name="Krivoruchko A.V."/>
            <person name="Elkin A."/>
        </authorList>
    </citation>
    <scope>NUCLEOTIDE SEQUENCE</scope>
    <source>
        <strain evidence="2">IEGM 1391</strain>
    </source>
</reference>
<dbReference type="InterPro" id="IPR002937">
    <property type="entry name" value="Amino_oxidase"/>
</dbReference>
<keyword evidence="3" id="KW-1185">Reference proteome</keyword>
<dbReference type="SUPFAM" id="SSF51905">
    <property type="entry name" value="FAD/NAD(P)-binding domain"/>
    <property type="match status" value="1"/>
</dbReference>
<dbReference type="InterPro" id="IPR036188">
    <property type="entry name" value="FAD/NAD-bd_sf"/>
</dbReference>
<proteinExistence type="predicted"/>
<dbReference type="EMBL" id="JAPWIJ010000004">
    <property type="protein sequence ID" value="MCZ4519145.1"/>
    <property type="molecule type" value="Genomic_DNA"/>
</dbReference>
<dbReference type="Pfam" id="PF01593">
    <property type="entry name" value="Amino_oxidase"/>
    <property type="match status" value="1"/>
</dbReference>
<sequence length="466" mass="50806">MSSPTSVTHTPRSVDSDRRKVIVVGAGFAGLTATRELENAGHDVTVFEARDRIGGRAWTNSLLGGHQLEMGATWVHWMQPFVWTEITRYDQKIYPSPDIDHAYWVSEGTVHSGTEHDLDVALSAIQEKIFEGSRDFFPFPHEPLKVLEDPNTPDELRERFLAADRGSVLDCLRNGEFTQEQIDLADSYWSAGYQGSTATASPLMAKHWASLSDHRSSLMDEQTLRFKLVDGMRGLYEALAADIRSTIALNTAVTRVEHGPTTSSVTLSDGTVVTADAVVVTVPIGALKNITFSPPLGAEQQTLIRDGSNSTGFKIWIKVAGHHSVIAGAPGEHPISLLRSEYFLEDEDATILVGFGSDHTAIDLDDMTSAQKALDVWNTGMQVLDCGGHDWAADEWSGQTWATLRSGQFTQGWKSFHGNETRLRFAGADIARGWNGVVVDGAIETGITTARTLIADLKKVEPSSGG</sequence>
<organism evidence="2 3">
    <name type="scientific">Rhodococcus ruber</name>
    <dbReference type="NCBI Taxonomy" id="1830"/>
    <lineage>
        <taxon>Bacteria</taxon>
        <taxon>Bacillati</taxon>
        <taxon>Actinomycetota</taxon>
        <taxon>Actinomycetes</taxon>
        <taxon>Mycobacteriales</taxon>
        <taxon>Nocardiaceae</taxon>
        <taxon>Rhodococcus</taxon>
    </lineage>
</organism>
<dbReference type="PANTHER" id="PTHR10742">
    <property type="entry name" value="FLAVIN MONOAMINE OXIDASE"/>
    <property type="match status" value="1"/>
</dbReference>
<dbReference type="InterPro" id="IPR050281">
    <property type="entry name" value="Flavin_monoamine_oxidase"/>
</dbReference>
<protein>
    <submittedName>
        <fullName evidence="2">NAD(P)/FAD-dependent oxidoreductase</fullName>
    </submittedName>
</protein>
<evidence type="ECO:0000259" key="1">
    <source>
        <dbReference type="Pfam" id="PF01593"/>
    </source>
</evidence>
<evidence type="ECO:0000313" key="2">
    <source>
        <dbReference type="EMBL" id="MCZ4519145.1"/>
    </source>
</evidence>